<keyword evidence="5" id="KW-1185">Reference proteome</keyword>
<gene>
    <name evidence="4" type="primary">rfaJ</name>
    <name evidence="4" type="ordered locus">Hac_1559</name>
</gene>
<dbReference type="KEGG" id="hac:Hac_1559"/>
<dbReference type="GO" id="GO:0016757">
    <property type="term" value="F:glycosyltransferase activity"/>
    <property type="evidence" value="ECO:0007669"/>
    <property type="project" value="UniProtKB-KW"/>
</dbReference>
<dbReference type="SUPFAM" id="SSF53448">
    <property type="entry name" value="Nucleotide-diphospho-sugar transferases"/>
    <property type="match status" value="1"/>
</dbReference>
<dbReference type="BioCyc" id="HACI382638:HAC_RS06585-MONOMER"/>
<dbReference type="InterPro" id="IPR002495">
    <property type="entry name" value="Glyco_trans_8"/>
</dbReference>
<dbReference type="eggNOG" id="COG1442">
    <property type="taxonomic scope" value="Bacteria"/>
</dbReference>
<protein>
    <submittedName>
        <fullName evidence="4">Lipopolysaccharide biosynthesis protein</fullName>
    </submittedName>
</protein>
<keyword evidence="2" id="KW-0808">Transferase</keyword>
<reference evidence="4 5" key="1">
    <citation type="journal article" date="2006" name="PLoS Genet.">
        <title>Who ate whom? Adaptive Helicobacter genomic changes that accompanied a host jump from early humans to large felines.</title>
        <authorList>
            <person name="Eppinger M."/>
            <person name="Baar C."/>
            <person name="Linz B."/>
            <person name="Raddatz G."/>
            <person name="Lanz C."/>
            <person name="Keller H."/>
            <person name="Morelli G."/>
            <person name="Gressmann H."/>
            <person name="Achtman M."/>
            <person name="Schuster S.C."/>
        </authorList>
    </citation>
    <scope>NUCLEOTIDE SEQUENCE [LARGE SCALE GENOMIC DNA]</scope>
    <source>
        <strain evidence="4 5">Sheeba</strain>
    </source>
</reference>
<dbReference type="OrthoDB" id="5363698at2"/>
<dbReference type="STRING" id="382638.Hac_1559"/>
<evidence type="ECO:0000313" key="5">
    <source>
        <dbReference type="Proteomes" id="UP000000775"/>
    </source>
</evidence>
<dbReference type="Gene3D" id="3.90.550.10">
    <property type="entry name" value="Spore Coat Polysaccharide Biosynthesis Protein SpsA, Chain A"/>
    <property type="match status" value="1"/>
</dbReference>
<dbReference type="Pfam" id="PF01501">
    <property type="entry name" value="Glyco_transf_8"/>
    <property type="match status" value="1"/>
</dbReference>
<dbReference type="GeneID" id="31758818"/>
<evidence type="ECO:0000313" key="4">
    <source>
        <dbReference type="EMBL" id="CAK00275.1"/>
    </source>
</evidence>
<proteinExistence type="predicted"/>
<evidence type="ECO:0000256" key="1">
    <source>
        <dbReference type="ARBA" id="ARBA00022676"/>
    </source>
</evidence>
<dbReference type="CDD" id="cd04194">
    <property type="entry name" value="GT8_A4GalT_like"/>
    <property type="match status" value="1"/>
</dbReference>
<dbReference type="PANTHER" id="PTHR13778:SF47">
    <property type="entry name" value="LIPOPOLYSACCHARIDE 1,3-GALACTOSYLTRANSFERASE"/>
    <property type="match status" value="1"/>
</dbReference>
<evidence type="ECO:0000256" key="3">
    <source>
        <dbReference type="ARBA" id="ARBA00022723"/>
    </source>
</evidence>
<keyword evidence="3" id="KW-0479">Metal-binding</keyword>
<sequence length="405" mass="47370">MQDSVIIPIVVALDNNYCIPAGVSLYSMLANAKTERERVKLFYKIHCLVDGLSAENIEKLKETLAPFSAFSSVEFLEISTHNTPKENQEIKKNQTIKSDHYQNIDPIIANKIEELFTKLSNYSQKRFSKMIMCRLLLASLFPQYDKMIMFDVDTLFVGDISESFFIPLEAHYFGAVREKDLIAMNRNSAKDLYELRQRRAKSIGVANAFPNLEEAQILFDNYFNAGFLALNLKLWRKENLENQLIGFFILKNEKLLFNDQDALCFVCRGRILELPYPYNAHPSFLDTPSFPSIKEVCMLHFWGDKPWKIFSVFGAKKWHEVLMQTPFKDKYFNTPFLDHLFNHIQNKNNKLRTFNKALSFVDKRRSFAFLLPRLSSRLLIEFLLFKIKQKVKRLVKKMLKAFSMI</sequence>
<keyword evidence="1" id="KW-0328">Glycosyltransferase</keyword>
<accession>Q17VQ1</accession>
<organism evidence="4 5">
    <name type="scientific">Helicobacter acinonychis (strain Sheeba)</name>
    <dbReference type="NCBI Taxonomy" id="382638"/>
    <lineage>
        <taxon>Bacteria</taxon>
        <taxon>Pseudomonadati</taxon>
        <taxon>Campylobacterota</taxon>
        <taxon>Epsilonproteobacteria</taxon>
        <taxon>Campylobacterales</taxon>
        <taxon>Helicobacteraceae</taxon>
        <taxon>Helicobacter</taxon>
    </lineage>
</organism>
<dbReference type="PANTHER" id="PTHR13778">
    <property type="entry name" value="GLYCOSYLTRANSFERASE 8 DOMAIN-CONTAINING PROTEIN"/>
    <property type="match status" value="1"/>
</dbReference>
<dbReference type="AlphaFoldDB" id="Q17VQ1"/>
<dbReference type="RefSeq" id="WP_011578360.1">
    <property type="nucleotide sequence ID" value="NC_008229.1"/>
</dbReference>
<dbReference type="EMBL" id="AM260522">
    <property type="protein sequence ID" value="CAK00275.1"/>
    <property type="molecule type" value="Genomic_DNA"/>
</dbReference>
<evidence type="ECO:0000256" key="2">
    <source>
        <dbReference type="ARBA" id="ARBA00022679"/>
    </source>
</evidence>
<dbReference type="HOGENOM" id="CLU_063006_0_0_7"/>
<dbReference type="InterPro" id="IPR029044">
    <property type="entry name" value="Nucleotide-diphossugar_trans"/>
</dbReference>
<name>Q17VQ1_HELAH</name>
<dbReference type="Proteomes" id="UP000000775">
    <property type="component" value="Chromosome"/>
</dbReference>
<dbReference type="InterPro" id="IPR050748">
    <property type="entry name" value="Glycosyltrans_8_dom-fam"/>
</dbReference>
<dbReference type="GO" id="GO:0046872">
    <property type="term" value="F:metal ion binding"/>
    <property type="evidence" value="ECO:0007669"/>
    <property type="project" value="UniProtKB-KW"/>
</dbReference>